<dbReference type="SUPFAM" id="SSF52980">
    <property type="entry name" value="Restriction endonuclease-like"/>
    <property type="match status" value="1"/>
</dbReference>
<dbReference type="Proteomes" id="UP000054623">
    <property type="component" value="Unassembled WGS sequence"/>
</dbReference>
<evidence type="ECO:0000259" key="1">
    <source>
        <dbReference type="Pfam" id="PF05685"/>
    </source>
</evidence>
<dbReference type="InterPro" id="IPR012296">
    <property type="entry name" value="Nuclease_put_TT1808"/>
</dbReference>
<dbReference type="PANTHER" id="PTHR36558:SF1">
    <property type="entry name" value="RESTRICTION ENDONUCLEASE DOMAIN-CONTAINING PROTEIN-RELATED"/>
    <property type="match status" value="1"/>
</dbReference>
<dbReference type="CDD" id="cd06260">
    <property type="entry name" value="DUF820-like"/>
    <property type="match status" value="1"/>
</dbReference>
<dbReference type="AlphaFoldDB" id="A0A0W1JP62"/>
<feature type="domain" description="Putative restriction endonuclease" evidence="1">
    <location>
        <begin position="13"/>
        <end position="182"/>
    </location>
</feature>
<comment type="caution">
    <text evidence="2">The sequence shown here is derived from an EMBL/GenBank/DDBJ whole genome shotgun (WGS) entry which is preliminary data.</text>
</comment>
<dbReference type="RefSeq" id="WP_005814895.1">
    <property type="nucleotide sequence ID" value="NZ_CABKQQ010000054.1"/>
</dbReference>
<dbReference type="OMA" id="GKQCEVF"/>
<dbReference type="InterPro" id="IPR011335">
    <property type="entry name" value="Restrct_endonuc-II-like"/>
</dbReference>
<dbReference type="EMBL" id="LOCK01000002">
    <property type="protein sequence ID" value="KTE93341.1"/>
    <property type="molecule type" value="Genomic_DNA"/>
</dbReference>
<dbReference type="InterPro" id="IPR008538">
    <property type="entry name" value="Uma2"/>
</dbReference>
<sequence>MPLPQERGNFTYADYLSWPQHERWEIIDGVAYMQAAPSSVHQEILTGLLVQFHQYLAGKAGKVYPAPFCVRLIENDEKNDEEIIKVVEPDITVVCDKSKVDEKGCCGVPDLIVEIISPTSTEMDKLVKFNKYEKAGVREYWIVEPEGRFVSVFVLREQKYGRPEIYAENDKIKVAIFPDLLIDLKPVFEGI</sequence>
<dbReference type="PANTHER" id="PTHR36558">
    <property type="entry name" value="GLR1098 PROTEIN"/>
    <property type="match status" value="1"/>
</dbReference>
<evidence type="ECO:0000313" key="3">
    <source>
        <dbReference type="Proteomes" id="UP000054623"/>
    </source>
</evidence>
<protein>
    <recommendedName>
        <fullName evidence="1">Putative restriction endonuclease domain-containing protein</fullName>
    </recommendedName>
</protein>
<dbReference type="Gene3D" id="3.90.1570.10">
    <property type="entry name" value="tt1808, chain A"/>
    <property type="match status" value="1"/>
</dbReference>
<dbReference type="OrthoDB" id="9798254at2"/>
<evidence type="ECO:0000313" key="2">
    <source>
        <dbReference type="EMBL" id="KTE93341.1"/>
    </source>
</evidence>
<reference evidence="2 3" key="1">
    <citation type="submission" date="2015-12" db="EMBL/GenBank/DDBJ databases">
        <title>Draft Genome Sequence of Desulfitobacterium hafniense Strain DH, a Sulfate-reducing Bacterium Isolated from Paddy Soils.</title>
        <authorList>
            <person name="Bao P."/>
            <person name="Zhang X."/>
            <person name="Li G."/>
        </authorList>
    </citation>
    <scope>NUCLEOTIDE SEQUENCE [LARGE SCALE GENOMIC DNA]</scope>
    <source>
        <strain evidence="2 3">DH</strain>
    </source>
</reference>
<accession>A0A0W1JP62</accession>
<gene>
    <name evidence="2" type="ORF">AT727_15125</name>
</gene>
<dbReference type="Pfam" id="PF05685">
    <property type="entry name" value="Uma2"/>
    <property type="match status" value="1"/>
</dbReference>
<proteinExistence type="predicted"/>
<name>A0A0W1JP62_DESHA</name>
<organism evidence="2 3">
    <name type="scientific">Desulfitobacterium hafniense</name>
    <name type="common">Desulfitobacterium frappieri</name>
    <dbReference type="NCBI Taxonomy" id="49338"/>
    <lineage>
        <taxon>Bacteria</taxon>
        <taxon>Bacillati</taxon>
        <taxon>Bacillota</taxon>
        <taxon>Clostridia</taxon>
        <taxon>Eubacteriales</taxon>
        <taxon>Desulfitobacteriaceae</taxon>
        <taxon>Desulfitobacterium</taxon>
    </lineage>
</organism>